<proteinExistence type="predicted"/>
<evidence type="ECO:0000313" key="2">
    <source>
        <dbReference type="EMBL" id="RWR90686.1"/>
    </source>
</evidence>
<dbReference type="Proteomes" id="UP000283530">
    <property type="component" value="Unassembled WGS sequence"/>
</dbReference>
<dbReference type="AlphaFoldDB" id="A0A3S3QW91"/>
<evidence type="ECO:0000256" key="1">
    <source>
        <dbReference type="SAM" id="MobiDB-lite"/>
    </source>
</evidence>
<evidence type="ECO:0000313" key="3">
    <source>
        <dbReference type="Proteomes" id="UP000283530"/>
    </source>
</evidence>
<dbReference type="InterPro" id="IPR045197">
    <property type="entry name" value="NUP210-like"/>
</dbReference>
<dbReference type="EMBL" id="QPKB01000008">
    <property type="protein sequence ID" value="RWR90686.1"/>
    <property type="molecule type" value="Genomic_DNA"/>
</dbReference>
<dbReference type="InterPro" id="IPR008964">
    <property type="entry name" value="Invasin/intimin_cell_adhesion"/>
</dbReference>
<dbReference type="STRING" id="337451.A0A3S3QW91"/>
<dbReference type="Pfam" id="PF26182">
    <property type="entry name" value="Ig_NUP210_5th"/>
    <property type="match status" value="1"/>
</dbReference>
<protein>
    <submittedName>
        <fullName evidence="2">RRM_1 domain-containing protein/Big_2 domain-containing protein</fullName>
    </submittedName>
</protein>
<dbReference type="PANTHER" id="PTHR23019">
    <property type="entry name" value="NUCLEAR PORE MEMBRANE GLYCOPROTEIN GP210-RELATED"/>
    <property type="match status" value="1"/>
</dbReference>
<accession>A0A3S3QW91</accession>
<sequence length="361" mass="39722">MVEQVNNYLDFKAQPLFKEYQCGGSITTALIIRIRKPLPVKSLSRNKLSHRRAVDLNERRYGRVISAVGVPSLLQGMSDDVKLQCNGLLYWDTFIIPNAIAVKHGWKISCLIKATSQGLGRVTASLAYHSGNLERPKVITAVQEVMVCEKVKIRTVETNDFSRPIRLSLSPRISQEVVLTAAGGCGKRLNDYNWFSSDSAIVAVSAAGLVLANKPGLAIIKAASVFDSSNFDEISVHAHISSQNPVLHGHHLNFSIIGEGQTEETGVGYLSAASVPPETEDVITWILIIAAINVILMNGIPFLDTPNGVRQKFGTTPADDSQSESNLLSPETPRPYVDYLVRTIDETPYYQRGRRFDPLSY</sequence>
<organism evidence="2 3">
    <name type="scientific">Cinnamomum micranthum f. kanehirae</name>
    <dbReference type="NCBI Taxonomy" id="337451"/>
    <lineage>
        <taxon>Eukaryota</taxon>
        <taxon>Viridiplantae</taxon>
        <taxon>Streptophyta</taxon>
        <taxon>Embryophyta</taxon>
        <taxon>Tracheophyta</taxon>
        <taxon>Spermatophyta</taxon>
        <taxon>Magnoliopsida</taxon>
        <taxon>Magnoliidae</taxon>
        <taxon>Laurales</taxon>
        <taxon>Lauraceae</taxon>
        <taxon>Cinnamomum</taxon>
    </lineage>
</organism>
<keyword evidence="3" id="KW-1185">Reference proteome</keyword>
<reference evidence="2 3" key="1">
    <citation type="journal article" date="2019" name="Nat. Plants">
        <title>Stout camphor tree genome fills gaps in understanding of flowering plant genome evolution.</title>
        <authorList>
            <person name="Chaw S.M."/>
            <person name="Liu Y.C."/>
            <person name="Wu Y.W."/>
            <person name="Wang H.Y."/>
            <person name="Lin C.I."/>
            <person name="Wu C.S."/>
            <person name="Ke H.M."/>
            <person name="Chang L.Y."/>
            <person name="Hsu C.Y."/>
            <person name="Yang H.T."/>
            <person name="Sudianto E."/>
            <person name="Hsu M.H."/>
            <person name="Wu K.P."/>
            <person name="Wang L.N."/>
            <person name="Leebens-Mack J.H."/>
            <person name="Tsai I.J."/>
        </authorList>
    </citation>
    <scope>NUCLEOTIDE SEQUENCE [LARGE SCALE GENOMIC DNA]</scope>
    <source>
        <strain evidence="3">cv. Chaw 1501</strain>
        <tissue evidence="2">Young leaves</tissue>
    </source>
</reference>
<dbReference type="OrthoDB" id="1929576at2759"/>
<name>A0A3S3QW91_9MAGN</name>
<dbReference type="SUPFAM" id="SSF49373">
    <property type="entry name" value="Invasin/intimin cell-adhesion fragments"/>
    <property type="match status" value="1"/>
</dbReference>
<dbReference type="PANTHER" id="PTHR23019:SF0">
    <property type="entry name" value="NUCLEAR PORE MEMBRANE GLYCOPROTEIN 210"/>
    <property type="match status" value="1"/>
</dbReference>
<gene>
    <name evidence="2" type="ORF">CKAN_01979300</name>
</gene>
<feature type="region of interest" description="Disordered" evidence="1">
    <location>
        <begin position="311"/>
        <end position="332"/>
    </location>
</feature>
<comment type="caution">
    <text evidence="2">The sequence shown here is derived from an EMBL/GenBank/DDBJ whole genome shotgun (WGS) entry which is preliminary data.</text>
</comment>
<dbReference type="Gene3D" id="2.60.40.1080">
    <property type="match status" value="1"/>
</dbReference>
<feature type="compositionally biased region" description="Polar residues" evidence="1">
    <location>
        <begin position="318"/>
        <end position="329"/>
    </location>
</feature>